<sequence>MALPYFAVAELAATMRQARELQADPAFDLANYRDRYASLVTRSDQELGVLARHLGQVTLSDVLPGTDREAAAIQADLTARLATLPRRDYLSARQIVARHRDPGDDFDLAEFDFFHAPGGHAPMISFRDDPWLGELLHVLRENEVLVSLICHAPVILTSTRSRIDEHGNPYRLDANPFAGTTVSTVPKAAERAAEDYGYLHVPDQQTRLTYYIDEALEAAGIHNLHKPNPASVEVYYEPSVKVVSTNGPQGVDALADEIDKLLTGMTAAHR</sequence>
<dbReference type="AlphaFoldDB" id="A0A4R0GS28"/>
<name>A0A4R0GS28_9ACTN</name>
<reference evidence="1 2" key="1">
    <citation type="submission" date="2019-02" db="EMBL/GenBank/DDBJ databases">
        <title>Jishengella sp. nov., isolated from a root of Zingiber montanum.</title>
        <authorList>
            <person name="Kuncharoen N."/>
            <person name="Kudo T."/>
            <person name="Masahiro Y."/>
            <person name="Ohkuma M."/>
            <person name="Tanasupawat S."/>
        </authorList>
    </citation>
    <scope>NUCLEOTIDE SEQUENCE [LARGE SCALE GENOMIC DNA]</scope>
    <source>
        <strain evidence="1 2">PLAI 1-1</strain>
    </source>
</reference>
<dbReference type="Proteomes" id="UP000292274">
    <property type="component" value="Unassembled WGS sequence"/>
</dbReference>
<keyword evidence="2" id="KW-1185">Reference proteome</keyword>
<dbReference type="EMBL" id="SJJR01000001">
    <property type="protein sequence ID" value="TCC00477.1"/>
    <property type="molecule type" value="Genomic_DNA"/>
</dbReference>
<dbReference type="RefSeq" id="WP_131300097.1">
    <property type="nucleotide sequence ID" value="NZ_SJJR01000001.1"/>
</dbReference>
<accession>A0A4R0GS28</accession>
<dbReference type="SUPFAM" id="SSF52317">
    <property type="entry name" value="Class I glutamine amidotransferase-like"/>
    <property type="match status" value="1"/>
</dbReference>
<comment type="caution">
    <text evidence="1">The sequence shown here is derived from an EMBL/GenBank/DDBJ whole genome shotgun (WGS) entry which is preliminary data.</text>
</comment>
<evidence type="ECO:0000313" key="1">
    <source>
        <dbReference type="EMBL" id="TCC00477.1"/>
    </source>
</evidence>
<evidence type="ECO:0000313" key="2">
    <source>
        <dbReference type="Proteomes" id="UP000292274"/>
    </source>
</evidence>
<organism evidence="1 2">
    <name type="scientific">Micromonospora zingiberis</name>
    <dbReference type="NCBI Taxonomy" id="2053011"/>
    <lineage>
        <taxon>Bacteria</taxon>
        <taxon>Bacillati</taxon>
        <taxon>Actinomycetota</taxon>
        <taxon>Actinomycetes</taxon>
        <taxon>Micromonosporales</taxon>
        <taxon>Micromonosporaceae</taxon>
        <taxon>Micromonospora</taxon>
    </lineage>
</organism>
<proteinExistence type="predicted"/>
<protein>
    <recommendedName>
        <fullName evidence="3">Type 1 glutamine amidotransferase domain-containing protein</fullName>
    </recommendedName>
</protein>
<dbReference type="Gene3D" id="3.40.50.880">
    <property type="match status" value="1"/>
</dbReference>
<evidence type="ECO:0008006" key="3">
    <source>
        <dbReference type="Google" id="ProtNLM"/>
    </source>
</evidence>
<gene>
    <name evidence="1" type="ORF">E0H26_01955</name>
</gene>
<dbReference type="InterPro" id="IPR029062">
    <property type="entry name" value="Class_I_gatase-like"/>
</dbReference>
<dbReference type="OrthoDB" id="9792284at2"/>